<evidence type="ECO:0000256" key="3">
    <source>
        <dbReference type="ARBA" id="ARBA00022475"/>
    </source>
</evidence>
<evidence type="ECO:0000313" key="10">
    <source>
        <dbReference type="EMBL" id="QBK62126.1"/>
    </source>
</evidence>
<dbReference type="EMBL" id="CP036557">
    <property type="protein sequence ID" value="QBK62126.1"/>
    <property type="molecule type" value="Genomic_DNA"/>
</dbReference>
<feature type="transmembrane region" description="Helical" evidence="7">
    <location>
        <begin position="52"/>
        <end position="78"/>
    </location>
</feature>
<evidence type="ECO:0000256" key="5">
    <source>
        <dbReference type="ARBA" id="ARBA00022989"/>
    </source>
</evidence>
<dbReference type="InterPro" id="IPR032818">
    <property type="entry name" value="DedA-like"/>
</dbReference>
<keyword evidence="5 7" id="KW-1133">Transmembrane helix</keyword>
<accession>A0AAP8YS19</accession>
<dbReference type="InterPro" id="IPR032816">
    <property type="entry name" value="VTT_dom"/>
</dbReference>
<protein>
    <submittedName>
        <fullName evidence="10">DedA family protein</fullName>
    </submittedName>
</protein>
<sequence>MKIILEFIDLNIAYSPIIFSGLLILAGLNIPISEDAIILIGGMLSSRKNEYTIPIFLGIFFGAYISDIISFCIGRFLAKKLFKQKTQTNKLLDKMNYYYGRYGKLTLLIGRFIPFGFRNAIFISAGMGKMRTSHFLITDFFAAMISITTYFILSFKIGESFQIILPKIKIILLIIFIIITIIIVINYIIKKKKTQKVDKLSK</sequence>
<feature type="transmembrane region" description="Helical" evidence="7">
    <location>
        <begin position="135"/>
        <end position="158"/>
    </location>
</feature>
<dbReference type="GO" id="GO:0005886">
    <property type="term" value="C:plasma membrane"/>
    <property type="evidence" value="ECO:0007669"/>
    <property type="project" value="UniProtKB-SubCell"/>
</dbReference>
<dbReference type="Proteomes" id="UP000291995">
    <property type="component" value="Chromosome"/>
</dbReference>
<proteinExistence type="inferred from homology"/>
<feature type="domain" description="VTT" evidence="8">
    <location>
        <begin position="35"/>
        <end position="151"/>
    </location>
</feature>
<comment type="similarity">
    <text evidence="2 7">Belongs to the DedA family.</text>
</comment>
<evidence type="ECO:0000256" key="7">
    <source>
        <dbReference type="RuleBase" id="RU367016"/>
    </source>
</evidence>
<dbReference type="AlphaFoldDB" id="A0AAP8YS19"/>
<evidence type="ECO:0000313" key="11">
    <source>
        <dbReference type="Proteomes" id="UP000230633"/>
    </source>
</evidence>
<evidence type="ECO:0000256" key="6">
    <source>
        <dbReference type="ARBA" id="ARBA00023136"/>
    </source>
</evidence>
<keyword evidence="4 7" id="KW-0812">Transmembrane</keyword>
<dbReference type="Proteomes" id="UP000230633">
    <property type="component" value="Chromosome"/>
</dbReference>
<evidence type="ECO:0000259" key="8">
    <source>
        <dbReference type="Pfam" id="PF09335"/>
    </source>
</evidence>
<evidence type="ECO:0000256" key="2">
    <source>
        <dbReference type="ARBA" id="ARBA00010792"/>
    </source>
</evidence>
<evidence type="ECO:0000313" key="12">
    <source>
        <dbReference type="Proteomes" id="UP000291995"/>
    </source>
</evidence>
<dbReference type="PANTHER" id="PTHR30353:SF15">
    <property type="entry name" value="INNER MEMBRANE PROTEIN YABI"/>
    <property type="match status" value="1"/>
</dbReference>
<gene>
    <name evidence="9" type="ORF">CNO13_03020</name>
    <name evidence="10" type="ORF">EZU67_03020</name>
</gene>
<evidence type="ECO:0000256" key="4">
    <source>
        <dbReference type="ARBA" id="ARBA00022692"/>
    </source>
</evidence>
<dbReference type="RefSeq" id="WP_044003429.1">
    <property type="nucleotide sequence ID" value="NZ_AP024371.1"/>
</dbReference>
<keyword evidence="6 7" id="KW-0472">Membrane</keyword>
<keyword evidence="11" id="KW-1185">Reference proteome</keyword>
<comment type="subcellular location">
    <subcellularLocation>
        <location evidence="1 7">Cell membrane</location>
        <topology evidence="1 7">Multi-pass membrane protein</topology>
    </subcellularLocation>
</comment>
<dbReference type="GeneID" id="75117959"/>
<organism evidence="10 12">
    <name type="scientific">Borrelia miyamotoi</name>
    <dbReference type="NCBI Taxonomy" id="47466"/>
    <lineage>
        <taxon>Bacteria</taxon>
        <taxon>Pseudomonadati</taxon>
        <taxon>Spirochaetota</taxon>
        <taxon>Spirochaetia</taxon>
        <taxon>Spirochaetales</taxon>
        <taxon>Borreliaceae</taxon>
        <taxon>Borrelia</taxon>
    </lineage>
</organism>
<evidence type="ECO:0000256" key="1">
    <source>
        <dbReference type="ARBA" id="ARBA00004651"/>
    </source>
</evidence>
<feature type="transmembrane region" description="Helical" evidence="7">
    <location>
        <begin position="170"/>
        <end position="189"/>
    </location>
</feature>
<dbReference type="PANTHER" id="PTHR30353">
    <property type="entry name" value="INNER MEMBRANE PROTEIN DEDA-RELATED"/>
    <property type="match status" value="1"/>
</dbReference>
<dbReference type="Pfam" id="PF09335">
    <property type="entry name" value="VTT_dom"/>
    <property type="match status" value="1"/>
</dbReference>
<dbReference type="EMBL" id="CP024333">
    <property type="protein sequence ID" value="ATQ16134.1"/>
    <property type="molecule type" value="Genomic_DNA"/>
</dbReference>
<reference evidence="10" key="2">
    <citation type="submission" date="2022-12" db="EMBL/GenBank/DDBJ databases">
        <title>Whole genome sequencing of Borrelia miyamotoi strains isolated at the Russian territory.</title>
        <authorList>
            <person name="Kuleshov K.V."/>
            <person name="Platonov A.E."/>
            <person name="Goptar I.A."/>
            <person name="Shipulin G.A."/>
            <person name="Markelov M.L."/>
            <person name="Koetsveld J."/>
            <person name="Kolyasnikova N.M."/>
            <person name="Sarksyan D.S."/>
            <person name="Toporkova M.G."/>
            <person name="Hovius J.W."/>
        </authorList>
    </citation>
    <scope>NUCLEOTIDE SEQUENCE</scope>
    <source>
        <strain evidence="9 11">Yekat-1</strain>
        <strain evidence="10">Yekat-76</strain>
    </source>
</reference>
<evidence type="ECO:0000313" key="9">
    <source>
        <dbReference type="EMBL" id="ATQ16134.1"/>
    </source>
</evidence>
<keyword evidence="3 7" id="KW-1003">Cell membrane</keyword>
<feature type="transmembrane region" description="Helical" evidence="7">
    <location>
        <begin position="12"/>
        <end position="32"/>
    </location>
</feature>
<reference evidence="12" key="1">
    <citation type="submission" date="2019-03" db="EMBL/GenBank/DDBJ databases">
        <title>Whole genome sequencing of Borrelia miyamotoi strains isolated at the Russian territory.</title>
        <authorList>
            <person name="Kuleshov K.V."/>
            <person name="Platonov A.E."/>
            <person name="Goptar I.A."/>
            <person name="Shipulin G.A."/>
            <person name="Markelov M.L."/>
            <person name="Koetsveld J."/>
            <person name="Kolyasnikova N.M."/>
            <person name="Sarksyan D.S."/>
            <person name="Toporkova M.G."/>
            <person name="Hovius J.W."/>
        </authorList>
    </citation>
    <scope>NUCLEOTIDE SEQUENCE [LARGE SCALE GENOMIC DNA]</scope>
    <source>
        <strain evidence="12">Yekat-76</strain>
    </source>
</reference>
<name>A0AAP8YS19_9SPIR</name>